<feature type="transmembrane region" description="Helical" evidence="7">
    <location>
        <begin position="147"/>
        <end position="168"/>
    </location>
</feature>
<feature type="domain" description="EamA" evidence="8">
    <location>
        <begin position="47"/>
        <end position="191"/>
    </location>
</feature>
<feature type="transmembrane region" description="Helical" evidence="7">
    <location>
        <begin position="175"/>
        <end position="192"/>
    </location>
</feature>
<evidence type="ECO:0000256" key="1">
    <source>
        <dbReference type="ARBA" id="ARBA00004651"/>
    </source>
</evidence>
<dbReference type="PANTHER" id="PTHR42920">
    <property type="entry name" value="OS03G0707200 PROTEIN-RELATED"/>
    <property type="match status" value="1"/>
</dbReference>
<proteinExistence type="predicted"/>
<dbReference type="HOGENOM" id="CLU_042632_0_0_4"/>
<dbReference type="EnsemblBacteria" id="ABA53408">
    <property type="protein sequence ID" value="ABA53408"/>
    <property type="gene ID" value="BURPS1710b_A0280"/>
</dbReference>
<keyword evidence="4 7" id="KW-1133">Transmembrane helix</keyword>
<comment type="subcellular location">
    <subcellularLocation>
        <location evidence="1">Cell membrane</location>
        <topology evidence="1">Multi-pass membrane protein</topology>
    </subcellularLocation>
</comment>
<feature type="compositionally biased region" description="Basic residues" evidence="6">
    <location>
        <begin position="348"/>
        <end position="359"/>
    </location>
</feature>
<keyword evidence="5 7" id="KW-0472">Membrane</keyword>
<dbReference type="InterPro" id="IPR000620">
    <property type="entry name" value="EamA_dom"/>
</dbReference>
<dbReference type="AlphaFoldDB" id="Q3JLW4"/>
<dbReference type="PANTHER" id="PTHR42920:SF11">
    <property type="entry name" value="INNER MEMBRANE PROTEIN YTFF"/>
    <property type="match status" value="1"/>
</dbReference>
<organism evidence="9 10">
    <name type="scientific">Burkholderia pseudomallei (strain 1710b)</name>
    <dbReference type="NCBI Taxonomy" id="320372"/>
    <lineage>
        <taxon>Bacteria</taxon>
        <taxon>Pseudomonadati</taxon>
        <taxon>Pseudomonadota</taxon>
        <taxon>Betaproteobacteria</taxon>
        <taxon>Burkholderiales</taxon>
        <taxon>Burkholderiaceae</taxon>
        <taxon>Burkholderia</taxon>
        <taxon>pseudomallei group</taxon>
    </lineage>
</organism>
<feature type="transmembrane region" description="Helical" evidence="7">
    <location>
        <begin position="75"/>
        <end position="95"/>
    </location>
</feature>
<evidence type="ECO:0000256" key="6">
    <source>
        <dbReference type="SAM" id="MobiDB-lite"/>
    </source>
</evidence>
<feature type="transmembrane region" description="Helical" evidence="7">
    <location>
        <begin position="116"/>
        <end position="141"/>
    </location>
</feature>
<gene>
    <name evidence="9" type="primary">cnrT</name>
    <name evidence="9" type="ordered locus">BURPS1710b_A0280</name>
</gene>
<feature type="compositionally biased region" description="Basic and acidic residues" evidence="6">
    <location>
        <begin position="360"/>
        <end position="372"/>
    </location>
</feature>
<feature type="domain" description="EamA" evidence="8">
    <location>
        <begin position="201"/>
        <end position="330"/>
    </location>
</feature>
<keyword evidence="3 7" id="KW-0812">Transmembrane</keyword>
<feature type="transmembrane region" description="Helical" evidence="7">
    <location>
        <begin position="291"/>
        <end position="309"/>
    </location>
</feature>
<evidence type="ECO:0000313" key="9">
    <source>
        <dbReference type="EMBL" id="ABA53408.1"/>
    </source>
</evidence>
<evidence type="ECO:0000256" key="4">
    <source>
        <dbReference type="ARBA" id="ARBA00022989"/>
    </source>
</evidence>
<dbReference type="InterPro" id="IPR037185">
    <property type="entry name" value="EmrE-like"/>
</dbReference>
<feature type="transmembrane region" description="Helical" evidence="7">
    <location>
        <begin position="315"/>
        <end position="332"/>
    </location>
</feature>
<feature type="transmembrane region" description="Helical" evidence="7">
    <location>
        <begin position="262"/>
        <end position="282"/>
    </location>
</feature>
<feature type="transmembrane region" description="Helical" evidence="7">
    <location>
        <begin position="228"/>
        <end position="250"/>
    </location>
</feature>
<sequence length="396" mass="41575">MRAQTANRGPPPHKTDDRRPRVALSWRHFSTSIRAARAMPMSARTNAAFTALLAAALFGATTPLAKTLLGSLTPFMVAGLFYLGSGVGLGAFMLMRRLARGAGAGASPAGHARLPLAELPWLAGAVAAGGVAGPALLMLGLATTPAATSALLLNLEGVFTALIAWAVFRENVDAQIFAGMAAIVAGGVLLSWHPGAAGVPLGALLVAAACACWAIDNNLTRKVSTHDAAAIACVKGLVAGTVNLGIALALGARLPAAADSAAAMLTGFAGYGVSLVLFVVALRNLGTARTGAYFSVAPLFGVGLSLALWPEWPPLSFWAAAALMALGIWLHLRERHEHPHTHEALEHSHRHRHDTHHQHAHDFDWDGTEPHTHAHRHTPITHTHAHFPDIHHRHSH</sequence>
<dbReference type="KEGG" id="bpm:BURPS1710b_A0280"/>
<evidence type="ECO:0000256" key="5">
    <source>
        <dbReference type="ARBA" id="ARBA00023136"/>
    </source>
</evidence>
<evidence type="ECO:0000259" key="8">
    <source>
        <dbReference type="Pfam" id="PF00892"/>
    </source>
</evidence>
<accession>Q3JLW4</accession>
<feature type="transmembrane region" description="Helical" evidence="7">
    <location>
        <begin position="198"/>
        <end position="216"/>
    </location>
</feature>
<dbReference type="Proteomes" id="UP000002700">
    <property type="component" value="Chromosome II"/>
</dbReference>
<evidence type="ECO:0000256" key="2">
    <source>
        <dbReference type="ARBA" id="ARBA00022475"/>
    </source>
</evidence>
<evidence type="ECO:0000313" key="10">
    <source>
        <dbReference type="Proteomes" id="UP000002700"/>
    </source>
</evidence>
<evidence type="ECO:0000256" key="7">
    <source>
        <dbReference type="SAM" id="Phobius"/>
    </source>
</evidence>
<dbReference type="SUPFAM" id="SSF103481">
    <property type="entry name" value="Multidrug resistance efflux transporter EmrE"/>
    <property type="match status" value="2"/>
</dbReference>
<keyword evidence="2" id="KW-1003">Cell membrane</keyword>
<dbReference type="InterPro" id="IPR051258">
    <property type="entry name" value="Diverse_Substrate_Transporter"/>
</dbReference>
<dbReference type="Pfam" id="PF00892">
    <property type="entry name" value="EamA"/>
    <property type="match status" value="2"/>
</dbReference>
<dbReference type="GO" id="GO:0005886">
    <property type="term" value="C:plasma membrane"/>
    <property type="evidence" value="ECO:0007669"/>
    <property type="project" value="UniProtKB-SubCell"/>
</dbReference>
<reference evidence="9 10" key="1">
    <citation type="submission" date="2005-09" db="EMBL/GenBank/DDBJ databases">
        <authorList>
            <person name="Woods D.E."/>
            <person name="Nierman W.C."/>
        </authorList>
    </citation>
    <scope>NUCLEOTIDE SEQUENCE [LARGE SCALE GENOMIC DNA]</scope>
    <source>
        <strain evidence="9 10">1710b</strain>
    </source>
</reference>
<feature type="region of interest" description="Disordered" evidence="6">
    <location>
        <begin position="341"/>
        <end position="376"/>
    </location>
</feature>
<name>Q3JLW4_BURP1</name>
<protein>
    <submittedName>
        <fullName evidence="9">Membrane protein</fullName>
    </submittedName>
</protein>
<dbReference type="EMBL" id="CP000125">
    <property type="protein sequence ID" value="ABA53408.1"/>
    <property type="molecule type" value="Genomic_DNA"/>
</dbReference>
<evidence type="ECO:0000256" key="3">
    <source>
        <dbReference type="ARBA" id="ARBA00022692"/>
    </source>
</evidence>